<dbReference type="GO" id="GO:0005886">
    <property type="term" value="C:plasma membrane"/>
    <property type="evidence" value="ECO:0007669"/>
    <property type="project" value="TreeGrafter"/>
</dbReference>
<keyword evidence="2 6" id="KW-0812">Transmembrane</keyword>
<feature type="region of interest" description="Disordered" evidence="5">
    <location>
        <begin position="509"/>
        <end position="637"/>
    </location>
</feature>
<evidence type="ECO:0000313" key="7">
    <source>
        <dbReference type="EMBL" id="GFY42663.1"/>
    </source>
</evidence>
<evidence type="ECO:0000256" key="6">
    <source>
        <dbReference type="SAM" id="Phobius"/>
    </source>
</evidence>
<name>A0A8X7BTI8_9ARAC</name>
<feature type="transmembrane region" description="Helical" evidence="6">
    <location>
        <begin position="217"/>
        <end position="239"/>
    </location>
</feature>
<reference evidence="7" key="1">
    <citation type="submission" date="2020-08" db="EMBL/GenBank/DDBJ databases">
        <title>Multicomponent nature underlies the extraordinary mechanical properties of spider dragline silk.</title>
        <authorList>
            <person name="Kono N."/>
            <person name="Nakamura H."/>
            <person name="Mori M."/>
            <person name="Yoshida Y."/>
            <person name="Ohtoshi R."/>
            <person name="Malay A.D."/>
            <person name="Moran D.A.P."/>
            <person name="Tomita M."/>
            <person name="Numata K."/>
            <person name="Arakawa K."/>
        </authorList>
    </citation>
    <scope>NUCLEOTIDE SEQUENCE</scope>
</reference>
<dbReference type="Pfam" id="PF00002">
    <property type="entry name" value="7tm_2"/>
    <property type="match status" value="1"/>
</dbReference>
<feature type="compositionally biased region" description="Basic and acidic residues" evidence="5">
    <location>
        <begin position="530"/>
        <end position="539"/>
    </location>
</feature>
<protein>
    <submittedName>
        <fullName evidence="7">Uncharacterized protein</fullName>
    </submittedName>
</protein>
<dbReference type="InterPro" id="IPR000832">
    <property type="entry name" value="GPCR_2_secretin-like"/>
</dbReference>
<proteinExistence type="predicted"/>
<feature type="region of interest" description="Disordered" evidence="5">
    <location>
        <begin position="369"/>
        <end position="414"/>
    </location>
</feature>
<evidence type="ECO:0000256" key="1">
    <source>
        <dbReference type="ARBA" id="ARBA00004141"/>
    </source>
</evidence>
<comment type="caution">
    <text evidence="7">The sequence shown here is derived from an EMBL/GenBank/DDBJ whole genome shotgun (WGS) entry which is preliminary data.</text>
</comment>
<dbReference type="EMBL" id="BMAV01003220">
    <property type="protein sequence ID" value="GFY42663.1"/>
    <property type="molecule type" value="Genomic_DNA"/>
</dbReference>
<feature type="transmembrane region" description="Helical" evidence="6">
    <location>
        <begin position="172"/>
        <end position="193"/>
    </location>
</feature>
<dbReference type="Proteomes" id="UP000886998">
    <property type="component" value="Unassembled WGS sequence"/>
</dbReference>
<keyword evidence="8" id="KW-1185">Reference proteome</keyword>
<feature type="transmembrane region" description="Helical" evidence="6">
    <location>
        <begin position="30"/>
        <end position="53"/>
    </location>
</feature>
<dbReference type="PANTHER" id="PTHR12011:SF347">
    <property type="entry name" value="FI21270P1-RELATED"/>
    <property type="match status" value="1"/>
</dbReference>
<evidence type="ECO:0000256" key="4">
    <source>
        <dbReference type="ARBA" id="ARBA00023136"/>
    </source>
</evidence>
<dbReference type="GO" id="GO:0004930">
    <property type="term" value="F:G protein-coupled receptor activity"/>
    <property type="evidence" value="ECO:0007669"/>
    <property type="project" value="InterPro"/>
</dbReference>
<feature type="compositionally biased region" description="Polar residues" evidence="5">
    <location>
        <begin position="389"/>
        <end position="414"/>
    </location>
</feature>
<feature type="transmembrane region" description="Helical" evidence="6">
    <location>
        <begin position="91"/>
        <end position="122"/>
    </location>
</feature>
<evidence type="ECO:0000256" key="2">
    <source>
        <dbReference type="ARBA" id="ARBA00022692"/>
    </source>
</evidence>
<evidence type="ECO:0000313" key="8">
    <source>
        <dbReference type="Proteomes" id="UP000886998"/>
    </source>
</evidence>
<sequence length="637" mass="70778">MLVPSYFFSILGLNRGFLQDELQFQDGFEVIAGIGCALCAFFVFLTFFILLVLWRKISGAITALKIQVCIALIGAYATILKALHESLTKEYYPYVISLIQFFLLAAFSMQLCVGLTVYMEFVDMKGVRYPELKLATMGWAIPMIVVGATLAAQVPMGFRLNSWWIQMQTNYFYAYSISVIIITVLQIMLVTTVKSELKVHKKLETSKHSKSVNRSRLLNRSLVIILFLLLVSVSSIMYINFDDELYKYAFSSSSGVLAHSLCSSTHTIEDDDVKQEPRMKTRSGSFQSFLKPEIVSDSYVSSKIPETIEVDVRMEKLRKLRFQMCPEEIEWKEVDHLLVEKSAAAAASIVRDFTVHHQSSPLIVSKAKEATGIGTETGEKGKDPEDANWTATQESDESVSSPFQLQQLDDSPRSSQFHIKDVQDMGPDGQESQTQFYELGVMQNTPPDILEPTKQAYYTINNSSNQQVIVNPCLSTFCGGGEIGEQCVINTRKASDQCALVSEGLRTSSYSTFRPPANPPSSTFQSPLKSIKEDEKKEGTSFLQTSDKTELQKPPPCRSKTPSPSVKPPISDKPVALRNPDIGDEPIVPADSTLKKKDILGLQVPTPVVPSLDKDSSNTSDTNAQPSSKKGWSITTV</sequence>
<dbReference type="Gene3D" id="1.20.1070.10">
    <property type="entry name" value="Rhodopsin 7-helix transmembrane proteins"/>
    <property type="match status" value="1"/>
</dbReference>
<feature type="compositionally biased region" description="Polar residues" evidence="5">
    <location>
        <begin position="617"/>
        <end position="637"/>
    </location>
</feature>
<gene>
    <name evidence="7" type="primary">AVEN_255946_1</name>
    <name evidence="7" type="ORF">TNIN_431861</name>
</gene>
<dbReference type="PANTHER" id="PTHR12011">
    <property type="entry name" value="ADHESION G-PROTEIN COUPLED RECEPTOR"/>
    <property type="match status" value="1"/>
</dbReference>
<dbReference type="AlphaFoldDB" id="A0A8X7BTI8"/>
<organism evidence="7 8">
    <name type="scientific">Trichonephila inaurata madagascariensis</name>
    <dbReference type="NCBI Taxonomy" id="2747483"/>
    <lineage>
        <taxon>Eukaryota</taxon>
        <taxon>Metazoa</taxon>
        <taxon>Ecdysozoa</taxon>
        <taxon>Arthropoda</taxon>
        <taxon>Chelicerata</taxon>
        <taxon>Arachnida</taxon>
        <taxon>Araneae</taxon>
        <taxon>Araneomorphae</taxon>
        <taxon>Entelegynae</taxon>
        <taxon>Araneoidea</taxon>
        <taxon>Nephilidae</taxon>
        <taxon>Trichonephila</taxon>
        <taxon>Trichonephila inaurata</taxon>
    </lineage>
</organism>
<accession>A0A8X7BTI8</accession>
<feature type="transmembrane region" description="Helical" evidence="6">
    <location>
        <begin position="134"/>
        <end position="152"/>
    </location>
</feature>
<keyword evidence="3 6" id="KW-1133">Transmembrane helix</keyword>
<evidence type="ECO:0000256" key="5">
    <source>
        <dbReference type="SAM" id="MobiDB-lite"/>
    </source>
</evidence>
<comment type="subcellular location">
    <subcellularLocation>
        <location evidence="1">Membrane</location>
        <topology evidence="1">Multi-pass membrane protein</topology>
    </subcellularLocation>
</comment>
<keyword evidence="4 6" id="KW-0472">Membrane</keyword>
<feature type="transmembrane region" description="Helical" evidence="6">
    <location>
        <begin position="60"/>
        <end position="79"/>
    </location>
</feature>
<evidence type="ECO:0000256" key="3">
    <source>
        <dbReference type="ARBA" id="ARBA00022989"/>
    </source>
</evidence>
<dbReference type="OrthoDB" id="6425928at2759"/>